<name>A0AA35WG94_GEOBA</name>
<organism evidence="2 3">
    <name type="scientific">Geodia barretti</name>
    <name type="common">Barrett's horny sponge</name>
    <dbReference type="NCBI Taxonomy" id="519541"/>
    <lineage>
        <taxon>Eukaryota</taxon>
        <taxon>Metazoa</taxon>
        <taxon>Porifera</taxon>
        <taxon>Demospongiae</taxon>
        <taxon>Heteroscleromorpha</taxon>
        <taxon>Tetractinellida</taxon>
        <taxon>Astrophorina</taxon>
        <taxon>Geodiidae</taxon>
        <taxon>Geodia</taxon>
    </lineage>
</organism>
<reference evidence="2" key="1">
    <citation type="submission" date="2023-03" db="EMBL/GenBank/DDBJ databases">
        <authorList>
            <person name="Steffen K."/>
            <person name="Cardenas P."/>
        </authorList>
    </citation>
    <scope>NUCLEOTIDE SEQUENCE</scope>
</reference>
<gene>
    <name evidence="2" type="ORF">GBAR_LOCUS9946</name>
</gene>
<protein>
    <submittedName>
        <fullName evidence="2">Uncharacterized protein</fullName>
    </submittedName>
</protein>
<accession>A0AA35WG94</accession>
<feature type="region of interest" description="Disordered" evidence="1">
    <location>
        <begin position="1"/>
        <end position="45"/>
    </location>
</feature>
<proteinExistence type="predicted"/>
<dbReference type="Proteomes" id="UP001174909">
    <property type="component" value="Unassembled WGS sequence"/>
</dbReference>
<evidence type="ECO:0000256" key="1">
    <source>
        <dbReference type="SAM" id="MobiDB-lite"/>
    </source>
</evidence>
<comment type="caution">
    <text evidence="2">The sequence shown here is derived from an EMBL/GenBank/DDBJ whole genome shotgun (WGS) entry which is preliminary data.</text>
</comment>
<keyword evidence="3" id="KW-1185">Reference proteome</keyword>
<feature type="compositionally biased region" description="Basic and acidic residues" evidence="1">
    <location>
        <begin position="18"/>
        <end position="40"/>
    </location>
</feature>
<feature type="non-terminal residue" evidence="2">
    <location>
        <position position="1"/>
    </location>
</feature>
<evidence type="ECO:0000313" key="3">
    <source>
        <dbReference type="Proteomes" id="UP001174909"/>
    </source>
</evidence>
<sequence length="90" mass="10148">MATENPRFAVSDVSQNEINREDTTDEGADSKVREKGHETPEVGPTMQYLSLTNEERNQYTTSSITSNLALYEEELQKRPKISSLLSNLVN</sequence>
<evidence type="ECO:0000313" key="2">
    <source>
        <dbReference type="EMBL" id="CAI8016181.1"/>
    </source>
</evidence>
<dbReference type="AlphaFoldDB" id="A0AA35WG94"/>
<dbReference type="EMBL" id="CASHTH010001506">
    <property type="protein sequence ID" value="CAI8016181.1"/>
    <property type="molecule type" value="Genomic_DNA"/>
</dbReference>